<protein>
    <submittedName>
        <fullName evidence="1">Uncharacterized protein</fullName>
    </submittedName>
</protein>
<dbReference type="AlphaFoldDB" id="A0A3B0M0X0"/>
<dbReference type="SUPFAM" id="SSF53474">
    <property type="entry name" value="alpha/beta-Hydrolases"/>
    <property type="match status" value="1"/>
</dbReference>
<dbReference type="Pfam" id="PF26363">
    <property type="entry name" value="Phospholipase-like"/>
    <property type="match status" value="1"/>
</dbReference>
<dbReference type="InterPro" id="IPR029058">
    <property type="entry name" value="AB_hydrolase_fold"/>
</dbReference>
<dbReference type="EMBL" id="UFQR01000012">
    <property type="protein sequence ID" value="SSW96301.1"/>
    <property type="molecule type" value="Genomic_DNA"/>
</dbReference>
<accession>A0A3B0M0X0</accession>
<dbReference type="GO" id="GO:0006629">
    <property type="term" value="P:lipid metabolic process"/>
    <property type="evidence" value="ECO:0007669"/>
    <property type="project" value="InterPro"/>
</dbReference>
<organism evidence="1">
    <name type="scientific">Arsenophonus endosymbiont of Trialeurodes vaporariorum</name>
    <dbReference type="NCBI Taxonomy" id="235567"/>
    <lineage>
        <taxon>Bacteria</taxon>
        <taxon>Pseudomonadati</taxon>
        <taxon>Pseudomonadota</taxon>
        <taxon>Gammaproteobacteria</taxon>
        <taxon>Enterobacterales</taxon>
        <taxon>Morganellaceae</taxon>
        <taxon>Arsenophonus</taxon>
    </lineage>
</organism>
<sequence>MTNIKLYPQDGLLEDRHTGLVADIFRNKVEREIRLVFGGTTSGHGVSGGAPRYIKNINNFIKQCEANVHNVFGGVPACYKQAAQFMHNLQQLVQMNREWNGYRLSTSGHSLGGGLAVYAELKVSSKENVIFAECFSSAQFGRGLQRDLLKQHGSLDLEKAMNNVNHHYVEGDVIPKMDKFFAVDHIGKINIIPQATNKKDNFLAAH</sequence>
<evidence type="ECO:0000313" key="1">
    <source>
        <dbReference type="EMBL" id="SSW96301.1"/>
    </source>
</evidence>
<gene>
    <name evidence="1" type="ORF">ARTV_2645</name>
</gene>
<proteinExistence type="predicted"/>
<name>A0A3B0M0X0_9GAMM</name>
<dbReference type="Gene3D" id="3.40.50.1820">
    <property type="entry name" value="alpha/beta hydrolase"/>
    <property type="match status" value="1"/>
</dbReference>
<reference evidence="1" key="1">
    <citation type="submission" date="2018-04" db="EMBL/GenBank/DDBJ databases">
        <authorList>
            <person name="Go L.Y."/>
            <person name="Mitchell J.A."/>
        </authorList>
    </citation>
    <scope>NUCLEOTIDE SEQUENCE</scope>
    <source>
        <strain evidence="1">ARTV</strain>
    </source>
</reference>